<evidence type="ECO:0000313" key="3">
    <source>
        <dbReference type="Proteomes" id="UP000541558"/>
    </source>
</evidence>
<name>A0A8H5CF68_9AGAR</name>
<comment type="caution">
    <text evidence="2">The sequence shown here is derived from an EMBL/GenBank/DDBJ whole genome shotgun (WGS) entry which is preliminary data.</text>
</comment>
<feature type="region of interest" description="Disordered" evidence="1">
    <location>
        <begin position="257"/>
        <end position="283"/>
    </location>
</feature>
<dbReference type="AlphaFoldDB" id="A0A8H5CF68"/>
<accession>A0A8H5CF68</accession>
<keyword evidence="3" id="KW-1185">Reference proteome</keyword>
<organism evidence="2 3">
    <name type="scientific">Ephemerocybe angulata</name>
    <dbReference type="NCBI Taxonomy" id="980116"/>
    <lineage>
        <taxon>Eukaryota</taxon>
        <taxon>Fungi</taxon>
        <taxon>Dikarya</taxon>
        <taxon>Basidiomycota</taxon>
        <taxon>Agaricomycotina</taxon>
        <taxon>Agaricomycetes</taxon>
        <taxon>Agaricomycetidae</taxon>
        <taxon>Agaricales</taxon>
        <taxon>Agaricineae</taxon>
        <taxon>Psathyrellaceae</taxon>
        <taxon>Ephemerocybe</taxon>
    </lineage>
</organism>
<gene>
    <name evidence="2" type="ORF">D9611_012384</name>
</gene>
<proteinExistence type="predicted"/>
<protein>
    <submittedName>
        <fullName evidence="2">Uncharacterized protein</fullName>
    </submittedName>
</protein>
<evidence type="ECO:0000256" key="1">
    <source>
        <dbReference type="SAM" id="MobiDB-lite"/>
    </source>
</evidence>
<reference evidence="2 3" key="1">
    <citation type="journal article" date="2020" name="ISME J.">
        <title>Uncovering the hidden diversity of litter-decomposition mechanisms in mushroom-forming fungi.</title>
        <authorList>
            <person name="Floudas D."/>
            <person name="Bentzer J."/>
            <person name="Ahren D."/>
            <person name="Johansson T."/>
            <person name="Persson P."/>
            <person name="Tunlid A."/>
        </authorList>
    </citation>
    <scope>NUCLEOTIDE SEQUENCE [LARGE SCALE GENOMIC DNA]</scope>
    <source>
        <strain evidence="2 3">CBS 175.51</strain>
    </source>
</reference>
<dbReference type="Proteomes" id="UP000541558">
    <property type="component" value="Unassembled WGS sequence"/>
</dbReference>
<feature type="compositionally biased region" description="Basic and acidic residues" evidence="1">
    <location>
        <begin position="268"/>
        <end position="283"/>
    </location>
</feature>
<evidence type="ECO:0000313" key="2">
    <source>
        <dbReference type="EMBL" id="KAF5339976.1"/>
    </source>
</evidence>
<feature type="compositionally biased region" description="Gly residues" evidence="1">
    <location>
        <begin position="257"/>
        <end position="266"/>
    </location>
</feature>
<dbReference type="EMBL" id="JAACJK010000005">
    <property type="protein sequence ID" value="KAF5339976.1"/>
    <property type="molecule type" value="Genomic_DNA"/>
</dbReference>
<sequence>MAGVGTGAGAATGGNGTGGRLGGAAVERLWRRRASNASGFHSLAILLLIRIFTSVCTDNELGILRLAASATFNFTLDLPSKTVGWFASLGRSKTRRGSSASNTNRAWISQRAMVKRPSPGEEEGEADGLPCLLHVGLHGRWVHFDHGHQHQHESESERGFKLDLDDGVYTNRPTLSFSTSTRRRTRAEAPLELDILPATSTTTTLAPGSFYDAWFIGLGRLRLRVLFSADFCFGADCRLLVPAVLILAANGRIGGEGDGGNEWGGDGDGERRQPGIKLGWDKKDAHGKDVSQFGVNAERVRYLWDGEQSGMKRR</sequence>